<dbReference type="GO" id="GO:0051191">
    <property type="term" value="P:prosthetic group biosynthetic process"/>
    <property type="evidence" value="ECO:0007669"/>
    <property type="project" value="TreeGrafter"/>
</dbReference>
<dbReference type="HAMAP" id="MF_00397">
    <property type="entry name" value="CitG"/>
    <property type="match status" value="1"/>
</dbReference>
<keyword evidence="4 5" id="KW-0067">ATP-binding</keyword>
<keyword evidence="6" id="KW-0328">Glycosyltransferase</keyword>
<evidence type="ECO:0000256" key="4">
    <source>
        <dbReference type="ARBA" id="ARBA00022840"/>
    </source>
</evidence>
<reference evidence="6" key="1">
    <citation type="submission" date="2019-11" db="EMBL/GenBank/DDBJ databases">
        <authorList>
            <person name="Feng L."/>
        </authorList>
    </citation>
    <scope>NUCLEOTIDE SEQUENCE</scope>
    <source>
        <strain evidence="6">CbolteaeLFYP116</strain>
    </source>
</reference>
<keyword evidence="3 5" id="KW-0547">Nucleotide-binding</keyword>
<dbReference type="Pfam" id="PF01874">
    <property type="entry name" value="CitG"/>
    <property type="match status" value="1"/>
</dbReference>
<evidence type="ECO:0000313" key="6">
    <source>
        <dbReference type="EMBL" id="VYT45598.1"/>
    </source>
</evidence>
<dbReference type="Gene3D" id="1.10.4200.10">
    <property type="entry name" value="Triphosphoribosyl-dephospho-CoA protein"/>
    <property type="match status" value="2"/>
</dbReference>
<evidence type="ECO:0000256" key="5">
    <source>
        <dbReference type="HAMAP-Rule" id="MF_00397"/>
    </source>
</evidence>
<organism evidence="6">
    <name type="scientific">Enterocloster bolteae</name>
    <dbReference type="NCBI Taxonomy" id="208479"/>
    <lineage>
        <taxon>Bacteria</taxon>
        <taxon>Bacillati</taxon>
        <taxon>Bacillota</taxon>
        <taxon>Clostridia</taxon>
        <taxon>Lachnospirales</taxon>
        <taxon>Lachnospiraceae</taxon>
        <taxon>Enterocloster</taxon>
    </lineage>
</organism>
<comment type="similarity">
    <text evidence="5">Belongs to the CitG/MdcB family.</text>
</comment>
<dbReference type="EMBL" id="CACRTF010000017">
    <property type="protein sequence ID" value="VYT45598.1"/>
    <property type="molecule type" value="Genomic_DNA"/>
</dbReference>
<dbReference type="GO" id="GO:0046917">
    <property type="term" value="F:triphosphoribosyl-dephospho-CoA synthase activity"/>
    <property type="evidence" value="ECO:0007669"/>
    <property type="project" value="UniProtKB-UniRule"/>
</dbReference>
<dbReference type="RefSeq" id="WP_156703747.1">
    <property type="nucleotide sequence ID" value="NZ_CACRTF010000017.1"/>
</dbReference>
<comment type="catalytic activity">
    <reaction evidence="1 5">
        <text>3'-dephospho-CoA + ATP = 2'-(5''-triphospho-alpha-D-ribosyl)-3'-dephospho-CoA + adenine</text>
        <dbReference type="Rhea" id="RHEA:15117"/>
        <dbReference type="ChEBI" id="CHEBI:16708"/>
        <dbReference type="ChEBI" id="CHEBI:30616"/>
        <dbReference type="ChEBI" id="CHEBI:57328"/>
        <dbReference type="ChEBI" id="CHEBI:61378"/>
        <dbReference type="EC" id="2.4.2.52"/>
    </reaction>
</comment>
<dbReference type="PANTHER" id="PTHR30201">
    <property type="entry name" value="TRIPHOSPHORIBOSYL-DEPHOSPHO-COA SYNTHASE"/>
    <property type="match status" value="1"/>
</dbReference>
<sequence>MEDVMEIILNKISSLAMEGILFEVSATPKPGLVDRNNAGAHKDMDYFTFMSSAAALHDTFDIFVRLGWEYRNEPIESLLQSLRCVGVKAEHRMFAFTNGVNTHKGMIFTLGILCGCAGWAIGKMPLSTVNLSRLAARMCKGICMREYTDLEHKTTLTKGERMYLKYGCTGVRGEVEQGYPTVIQILPIYSKLRSADICINDALVQTLLHLIADTCDTNILSRHDMQTALFARQCAKEALRLGGIFTEQGKESIENMDQVFIERYISPGGCADLLAVTHFIYSIENSELLKYNILIGSQSEYVEV</sequence>
<name>A0A6N2WVA0_9FIRM</name>
<dbReference type="PANTHER" id="PTHR30201:SF2">
    <property type="entry name" value="2-(5''-TRIPHOSPHORIBOSYL)-3'-DEPHOSPHOCOENZYME-A SYNTHASE"/>
    <property type="match status" value="1"/>
</dbReference>
<dbReference type="InterPro" id="IPR002736">
    <property type="entry name" value="CitG"/>
</dbReference>
<evidence type="ECO:0000256" key="1">
    <source>
        <dbReference type="ARBA" id="ARBA00001210"/>
    </source>
</evidence>
<dbReference type="EC" id="2.4.2.52" evidence="5"/>
<protein>
    <recommendedName>
        <fullName evidence="5">Probable 2-(5''-triphosphoribosyl)-3'-dephosphocoenzyme-A synthase</fullName>
        <shortName evidence="5">2-(5''-triphosphoribosyl)-3'-dephospho-CoA synthase</shortName>
        <ecNumber evidence="5">2.4.2.52</ecNumber>
    </recommendedName>
</protein>
<keyword evidence="2 5" id="KW-0808">Transferase</keyword>
<dbReference type="AlphaFoldDB" id="A0A6N2WVA0"/>
<dbReference type="GO" id="GO:0005524">
    <property type="term" value="F:ATP binding"/>
    <property type="evidence" value="ECO:0007669"/>
    <property type="project" value="UniProtKB-KW"/>
</dbReference>
<proteinExistence type="inferred from homology"/>
<accession>A0A6N2WVA0</accession>
<evidence type="ECO:0000256" key="3">
    <source>
        <dbReference type="ARBA" id="ARBA00022741"/>
    </source>
</evidence>
<dbReference type="GO" id="GO:0016757">
    <property type="term" value="F:glycosyltransferase activity"/>
    <property type="evidence" value="ECO:0007669"/>
    <property type="project" value="UniProtKB-KW"/>
</dbReference>
<dbReference type="InterPro" id="IPR017551">
    <property type="entry name" value="TriPribosyl-deP-CoA_syn_CitG"/>
</dbReference>
<dbReference type="NCBIfam" id="TIGR03125">
    <property type="entry name" value="citrate_citG"/>
    <property type="match status" value="1"/>
</dbReference>
<evidence type="ECO:0000256" key="2">
    <source>
        <dbReference type="ARBA" id="ARBA00022679"/>
    </source>
</evidence>
<gene>
    <name evidence="6" type="primary">citG_2</name>
    <name evidence="5" type="synonym">citG</name>
    <name evidence="6" type="ORF">CBLFYP116_04002</name>
</gene>